<dbReference type="Proteomes" id="UP001432046">
    <property type="component" value="Chromosome"/>
</dbReference>
<dbReference type="EMBL" id="CP147711">
    <property type="protein sequence ID" value="WXC78387.1"/>
    <property type="molecule type" value="Genomic_DNA"/>
</dbReference>
<reference evidence="1" key="1">
    <citation type="submission" date="2020-06" db="EMBL/GenBank/DDBJ databases">
        <title>Whole Genome Sequence of Bradyrhizobium sp. Strain 1S1.</title>
        <authorList>
            <person name="Bromfield E.S.P."/>
            <person name="Cloutier S."/>
        </authorList>
    </citation>
    <scope>NUCLEOTIDE SEQUENCE [LARGE SCALE GENOMIC DNA]</scope>
    <source>
        <strain evidence="1">1S1</strain>
    </source>
</reference>
<name>A0A973W6S5_9BRAD</name>
<gene>
    <name evidence="1" type="ORF">HAP48_037245</name>
    <name evidence="2" type="ORF">WDK88_34110</name>
</gene>
<keyword evidence="3" id="KW-1185">Reference proteome</keyword>
<reference evidence="2" key="3">
    <citation type="submission" date="2024-03" db="EMBL/GenBank/DDBJ databases">
        <authorList>
            <person name="Bromfield E.S.P."/>
            <person name="Cloutier S."/>
        </authorList>
    </citation>
    <scope>NUCLEOTIDE SEQUENCE</scope>
    <source>
        <strain evidence="2">5S5</strain>
    </source>
</reference>
<dbReference type="AlphaFoldDB" id="A0A973W6S5"/>
<reference evidence="2" key="2">
    <citation type="journal article" date="2021" name="Int. J. Syst. Evol. Microbiol.">
        <title>Bradyrhizobium septentrionale sp. nov. (sv. septentrionale) and Bradyrhizobium quebecense sp. nov. (sv. septentrionale) associated with legumes native to Canada possess rearranged symbiosis genes and numerous insertion sequences.</title>
        <authorList>
            <person name="Bromfield E.S.P."/>
            <person name="Cloutier S."/>
        </authorList>
    </citation>
    <scope>NUCLEOTIDE SEQUENCE</scope>
    <source>
        <strain evidence="2">5S5</strain>
    </source>
</reference>
<evidence type="ECO:0000313" key="1">
    <source>
        <dbReference type="EMBL" id="NVI48406.1"/>
    </source>
</evidence>
<evidence type="ECO:0000313" key="2">
    <source>
        <dbReference type="EMBL" id="WXC78387.1"/>
    </source>
</evidence>
<dbReference type="RefSeq" id="WP_166214432.1">
    <property type="nucleotide sequence ID" value="NZ_CP088285.1"/>
</dbReference>
<protein>
    <submittedName>
        <fullName evidence="1">Uncharacterized protein</fullName>
    </submittedName>
</protein>
<proteinExistence type="predicted"/>
<evidence type="ECO:0000313" key="3">
    <source>
        <dbReference type="Proteomes" id="UP001432046"/>
    </source>
</evidence>
<sequence length="94" mass="10492">MNEAAAIASKSLQSLKYLATHKPGQTVQPGNCRKLPGIRGESAFDLDSFQYESRISLELLQELVFPFASCRGRQYPYCQASPMDPPFSDDCLFL</sequence>
<organism evidence="1">
    <name type="scientific">Bradyrhizobium septentrionale</name>
    <dbReference type="NCBI Taxonomy" id="1404411"/>
    <lineage>
        <taxon>Bacteria</taxon>
        <taxon>Pseudomonadati</taxon>
        <taxon>Pseudomonadota</taxon>
        <taxon>Alphaproteobacteria</taxon>
        <taxon>Hyphomicrobiales</taxon>
        <taxon>Nitrobacteraceae</taxon>
        <taxon>Bradyrhizobium</taxon>
    </lineage>
</organism>
<accession>A0A973W6S5</accession>
<dbReference type="EMBL" id="JAAOLE020000001">
    <property type="protein sequence ID" value="NVI48406.1"/>
    <property type="molecule type" value="Genomic_DNA"/>
</dbReference>